<feature type="region of interest" description="Disordered" evidence="10">
    <location>
        <begin position="79"/>
        <end position="102"/>
    </location>
</feature>
<gene>
    <name evidence="13" type="ORF">EV696_105135</name>
</gene>
<protein>
    <submittedName>
        <fullName evidence="13">Outer membrane transport energization protein TonB</fullName>
    </submittedName>
</protein>
<name>A0A4R6UQ65_9GAMM</name>
<dbReference type="GO" id="GO:0015031">
    <property type="term" value="P:protein transport"/>
    <property type="evidence" value="ECO:0007669"/>
    <property type="project" value="UniProtKB-KW"/>
</dbReference>
<evidence type="ECO:0000259" key="12">
    <source>
        <dbReference type="PROSITE" id="PS52015"/>
    </source>
</evidence>
<dbReference type="Pfam" id="PF03544">
    <property type="entry name" value="TonB_C"/>
    <property type="match status" value="1"/>
</dbReference>
<keyword evidence="4" id="KW-1003">Cell membrane</keyword>
<dbReference type="PANTHER" id="PTHR33446">
    <property type="entry name" value="PROTEIN TONB-RELATED"/>
    <property type="match status" value="1"/>
</dbReference>
<keyword evidence="5" id="KW-0997">Cell inner membrane</keyword>
<evidence type="ECO:0000256" key="1">
    <source>
        <dbReference type="ARBA" id="ARBA00004383"/>
    </source>
</evidence>
<evidence type="ECO:0000256" key="6">
    <source>
        <dbReference type="ARBA" id="ARBA00022692"/>
    </source>
</evidence>
<sequence>MSVTPAEIVLNSDSAPGSADRMTFTMFLSGCLHALLLFGIGFVGEEFLKPKAPLSLDVVLAQHFSKERPKDADFLAQANQKGGGESEKAKPPRSSAQAEMPAPVPQAVAMPVEGGRVAQAARQRIVDAQNAKDKTEKSDPQDETKPEQQNLQTATMVARSLQIASLTAELAAQDEMEAKKPRTRLVAPSTASASDAVYLDAWRRQVERIGNLNYPEEAKRRALFGQLVMRVDINPNGTVREVKILESSGSKLLDDAALRIVRLASPFPPLPPEIRKTTDILQIVRQWRFEPEHGFSSR</sequence>
<dbReference type="InterPro" id="IPR006260">
    <property type="entry name" value="TonB/TolA_C"/>
</dbReference>
<dbReference type="Proteomes" id="UP000295375">
    <property type="component" value="Unassembled WGS sequence"/>
</dbReference>
<comment type="caution">
    <text evidence="13">The sequence shown here is derived from an EMBL/GenBank/DDBJ whole genome shotgun (WGS) entry which is preliminary data.</text>
</comment>
<proteinExistence type="inferred from homology"/>
<evidence type="ECO:0000256" key="4">
    <source>
        <dbReference type="ARBA" id="ARBA00022475"/>
    </source>
</evidence>
<evidence type="ECO:0000256" key="7">
    <source>
        <dbReference type="ARBA" id="ARBA00022927"/>
    </source>
</evidence>
<evidence type="ECO:0000256" key="10">
    <source>
        <dbReference type="SAM" id="MobiDB-lite"/>
    </source>
</evidence>
<dbReference type="Gene3D" id="3.30.1150.10">
    <property type="match status" value="1"/>
</dbReference>
<keyword evidence="6 11" id="KW-0812">Transmembrane</keyword>
<dbReference type="GO" id="GO:0055085">
    <property type="term" value="P:transmembrane transport"/>
    <property type="evidence" value="ECO:0007669"/>
    <property type="project" value="InterPro"/>
</dbReference>
<evidence type="ECO:0000256" key="2">
    <source>
        <dbReference type="ARBA" id="ARBA00006555"/>
    </source>
</evidence>
<evidence type="ECO:0000313" key="14">
    <source>
        <dbReference type="Proteomes" id="UP000295375"/>
    </source>
</evidence>
<comment type="subcellular location">
    <subcellularLocation>
        <location evidence="1">Cell inner membrane</location>
        <topology evidence="1">Single-pass membrane protein</topology>
        <orientation evidence="1">Periplasmic side</orientation>
    </subcellularLocation>
</comment>
<evidence type="ECO:0000256" key="5">
    <source>
        <dbReference type="ARBA" id="ARBA00022519"/>
    </source>
</evidence>
<dbReference type="GO" id="GO:0098797">
    <property type="term" value="C:plasma membrane protein complex"/>
    <property type="evidence" value="ECO:0007669"/>
    <property type="project" value="TreeGrafter"/>
</dbReference>
<keyword evidence="8 11" id="KW-1133">Transmembrane helix</keyword>
<dbReference type="NCBIfam" id="TIGR01352">
    <property type="entry name" value="tonB_Cterm"/>
    <property type="match status" value="1"/>
</dbReference>
<feature type="region of interest" description="Disordered" evidence="10">
    <location>
        <begin position="127"/>
        <end position="153"/>
    </location>
</feature>
<evidence type="ECO:0000256" key="9">
    <source>
        <dbReference type="ARBA" id="ARBA00023136"/>
    </source>
</evidence>
<feature type="domain" description="TonB C-terminal" evidence="12">
    <location>
        <begin position="199"/>
        <end position="298"/>
    </location>
</feature>
<evidence type="ECO:0000256" key="11">
    <source>
        <dbReference type="SAM" id="Phobius"/>
    </source>
</evidence>
<dbReference type="InterPro" id="IPR051045">
    <property type="entry name" value="TonB-dependent_transducer"/>
</dbReference>
<dbReference type="PROSITE" id="PS52015">
    <property type="entry name" value="TONB_CTD"/>
    <property type="match status" value="1"/>
</dbReference>
<dbReference type="AlphaFoldDB" id="A0A4R6UQ65"/>
<keyword evidence="7" id="KW-0653">Protein transport</keyword>
<dbReference type="InterPro" id="IPR037682">
    <property type="entry name" value="TonB_C"/>
</dbReference>
<keyword evidence="14" id="KW-1185">Reference proteome</keyword>
<keyword evidence="9 11" id="KW-0472">Membrane</keyword>
<dbReference type="PANTHER" id="PTHR33446:SF11">
    <property type="entry name" value="TONB3"/>
    <property type="match status" value="1"/>
</dbReference>
<keyword evidence="3" id="KW-0813">Transport</keyword>
<feature type="transmembrane region" description="Helical" evidence="11">
    <location>
        <begin position="24"/>
        <end position="44"/>
    </location>
</feature>
<dbReference type="GO" id="GO:0031992">
    <property type="term" value="F:energy transducer activity"/>
    <property type="evidence" value="ECO:0007669"/>
    <property type="project" value="TreeGrafter"/>
</dbReference>
<evidence type="ECO:0000256" key="3">
    <source>
        <dbReference type="ARBA" id="ARBA00022448"/>
    </source>
</evidence>
<evidence type="ECO:0000313" key="13">
    <source>
        <dbReference type="EMBL" id="TDQ49161.1"/>
    </source>
</evidence>
<organism evidence="13 14">
    <name type="scientific">Permianibacter aggregans</name>
    <dbReference type="NCBI Taxonomy" id="1510150"/>
    <lineage>
        <taxon>Bacteria</taxon>
        <taxon>Pseudomonadati</taxon>
        <taxon>Pseudomonadota</taxon>
        <taxon>Gammaproteobacteria</taxon>
        <taxon>Pseudomonadales</taxon>
        <taxon>Pseudomonadaceae</taxon>
        <taxon>Permianibacter</taxon>
    </lineage>
</organism>
<comment type="similarity">
    <text evidence="2">Belongs to the TonB family.</text>
</comment>
<feature type="compositionally biased region" description="Basic and acidic residues" evidence="10">
    <location>
        <begin position="130"/>
        <end position="146"/>
    </location>
</feature>
<evidence type="ECO:0000256" key="8">
    <source>
        <dbReference type="ARBA" id="ARBA00022989"/>
    </source>
</evidence>
<dbReference type="OrthoDB" id="9803361at2"/>
<dbReference type="RefSeq" id="WP_133589536.1">
    <property type="nucleotide sequence ID" value="NZ_CP037953.1"/>
</dbReference>
<accession>A0A4R6UQ65</accession>
<dbReference type="SUPFAM" id="SSF74653">
    <property type="entry name" value="TolA/TonB C-terminal domain"/>
    <property type="match status" value="1"/>
</dbReference>
<reference evidence="13 14" key="1">
    <citation type="submission" date="2019-03" db="EMBL/GenBank/DDBJ databases">
        <title>Genomic Encyclopedia of Type Strains, Phase IV (KMG-IV): sequencing the most valuable type-strain genomes for metagenomic binning, comparative biology and taxonomic classification.</title>
        <authorList>
            <person name="Goeker M."/>
        </authorList>
    </citation>
    <scope>NUCLEOTIDE SEQUENCE [LARGE SCALE GENOMIC DNA]</scope>
    <source>
        <strain evidence="13 14">DSM 103792</strain>
    </source>
</reference>
<dbReference type="EMBL" id="SNYM01000005">
    <property type="protein sequence ID" value="TDQ49161.1"/>
    <property type="molecule type" value="Genomic_DNA"/>
</dbReference>